<gene>
    <name evidence="2" type="ORF">WMO29_07610</name>
</gene>
<keyword evidence="1" id="KW-0472">Membrane</keyword>
<dbReference type="RefSeq" id="WP_117568840.1">
    <property type="nucleotide sequence ID" value="NZ_JBBMFE010000005.1"/>
</dbReference>
<evidence type="ECO:0000313" key="2">
    <source>
        <dbReference type="EMBL" id="MEQ2472354.1"/>
    </source>
</evidence>
<protein>
    <submittedName>
        <fullName evidence="2">Uncharacterized protein</fullName>
    </submittedName>
</protein>
<keyword evidence="3" id="KW-1185">Reference proteome</keyword>
<evidence type="ECO:0000256" key="1">
    <source>
        <dbReference type="SAM" id="Phobius"/>
    </source>
</evidence>
<organism evidence="2 3">
    <name type="scientific">Laedolimicola intestinihominis</name>
    <dbReference type="NCBI Taxonomy" id="3133166"/>
    <lineage>
        <taxon>Bacteria</taxon>
        <taxon>Bacillati</taxon>
        <taxon>Bacillota</taxon>
        <taxon>Clostridia</taxon>
        <taxon>Lachnospirales</taxon>
        <taxon>Lachnospiraceae</taxon>
        <taxon>Laedolimicola</taxon>
    </lineage>
</organism>
<proteinExistence type="predicted"/>
<keyword evidence="1" id="KW-1133">Transmembrane helix</keyword>
<comment type="caution">
    <text evidence="2">The sequence shown here is derived from an EMBL/GenBank/DDBJ whole genome shotgun (WGS) entry which is preliminary data.</text>
</comment>
<dbReference type="Proteomes" id="UP001438008">
    <property type="component" value="Unassembled WGS sequence"/>
</dbReference>
<feature type="transmembrane region" description="Helical" evidence="1">
    <location>
        <begin position="40"/>
        <end position="60"/>
    </location>
</feature>
<sequence length="94" mass="10881">MDAIGSSTKLMCFFVFIYSFPILLLILSVAIWSYKKFKRFAFISYIADTTLTVLILLGDISNLVSRFIKDTPMYHYGIIETLKSEVYSEVKVYK</sequence>
<evidence type="ECO:0000313" key="3">
    <source>
        <dbReference type="Proteomes" id="UP001438008"/>
    </source>
</evidence>
<name>A0ABV1FH19_9FIRM</name>
<keyword evidence="1" id="KW-0812">Transmembrane</keyword>
<feature type="transmembrane region" description="Helical" evidence="1">
    <location>
        <begin position="12"/>
        <end position="34"/>
    </location>
</feature>
<accession>A0ABV1FH19</accession>
<dbReference type="EMBL" id="JBBMFE010000005">
    <property type="protein sequence ID" value="MEQ2472354.1"/>
    <property type="molecule type" value="Genomic_DNA"/>
</dbReference>
<reference evidence="2 3" key="1">
    <citation type="submission" date="2024-03" db="EMBL/GenBank/DDBJ databases">
        <title>Human intestinal bacterial collection.</title>
        <authorList>
            <person name="Pauvert C."/>
            <person name="Hitch T.C.A."/>
            <person name="Clavel T."/>
        </authorList>
    </citation>
    <scope>NUCLEOTIDE SEQUENCE [LARGE SCALE GENOMIC DNA]</scope>
    <source>
        <strain evidence="2 3">CLA-AA-H132</strain>
    </source>
</reference>